<dbReference type="AlphaFoldDB" id="A0A379M5J3"/>
<proteinExistence type="predicted"/>
<keyword evidence="3" id="KW-1185">Reference proteome</keyword>
<accession>A0A379M5J3</accession>
<gene>
    <name evidence="2" type="ORF">NCTC13296_03903</name>
</gene>
<dbReference type="RefSeq" id="WP_064064712.1">
    <property type="nucleotide sequence ID" value="NZ_CP101467.1"/>
</dbReference>
<organism evidence="2 3">
    <name type="scientific">Rhodococcus gordoniae</name>
    <dbReference type="NCBI Taxonomy" id="223392"/>
    <lineage>
        <taxon>Bacteria</taxon>
        <taxon>Bacillati</taxon>
        <taxon>Actinomycetota</taxon>
        <taxon>Actinomycetes</taxon>
        <taxon>Mycobacteriales</taxon>
        <taxon>Nocardiaceae</taxon>
        <taxon>Rhodococcus</taxon>
    </lineage>
</organism>
<evidence type="ECO:0000256" key="1">
    <source>
        <dbReference type="ARBA" id="ARBA00022833"/>
    </source>
</evidence>
<dbReference type="EMBL" id="UGVI01000001">
    <property type="protein sequence ID" value="SUE17006.1"/>
    <property type="molecule type" value="Genomic_DNA"/>
</dbReference>
<reference evidence="2 3" key="1">
    <citation type="submission" date="2018-06" db="EMBL/GenBank/DDBJ databases">
        <authorList>
            <consortium name="Pathogen Informatics"/>
            <person name="Doyle S."/>
        </authorList>
    </citation>
    <scope>NUCLEOTIDE SEQUENCE [LARGE SCALE GENOMIC DNA]</scope>
    <source>
        <strain evidence="2 3">NCTC13296</strain>
    </source>
</reference>
<dbReference type="Gene3D" id="3.40.50.10320">
    <property type="entry name" value="LmbE-like"/>
    <property type="match status" value="1"/>
</dbReference>
<evidence type="ECO:0000313" key="3">
    <source>
        <dbReference type="Proteomes" id="UP000254569"/>
    </source>
</evidence>
<sequence>MGVGPPGGDPVIELHTGDIREIAVLGAHCDDIAIGLGGTLLTLAAQAPGSVRVHAFVLSGEDSAREIEERHALKALCPGAELEITVLDIPDGRAPGYWEAIKFALEAFRHTCTPDVVFAPHRGDAHQDHRLLAELVPTVFRDHLILGYEIIKWENDTPRPAIYHALPRKVAEEKTRILLKYYPSQIEHDWFDEQAFLGLSRLRGVQCRRPHAEAFVLEKAVVHFGKA</sequence>
<protein>
    <submittedName>
        <fullName evidence="2">Uncharacterized proteins, LmbE homologs</fullName>
    </submittedName>
</protein>
<dbReference type="InterPro" id="IPR024078">
    <property type="entry name" value="LmbE-like_dom_sf"/>
</dbReference>
<dbReference type="InterPro" id="IPR003737">
    <property type="entry name" value="GlcNAc_PI_deacetylase-related"/>
</dbReference>
<dbReference type="Pfam" id="PF02585">
    <property type="entry name" value="PIG-L"/>
    <property type="match status" value="1"/>
</dbReference>
<evidence type="ECO:0000313" key="2">
    <source>
        <dbReference type="EMBL" id="SUE17006.1"/>
    </source>
</evidence>
<dbReference type="Proteomes" id="UP000254569">
    <property type="component" value="Unassembled WGS sequence"/>
</dbReference>
<name>A0A379M5J3_9NOCA</name>
<dbReference type="SUPFAM" id="SSF102588">
    <property type="entry name" value="LmbE-like"/>
    <property type="match status" value="1"/>
</dbReference>
<keyword evidence="1" id="KW-0862">Zinc</keyword>
<dbReference type="GO" id="GO:0016137">
    <property type="term" value="P:glycoside metabolic process"/>
    <property type="evidence" value="ECO:0007669"/>
    <property type="project" value="UniProtKB-ARBA"/>
</dbReference>
<dbReference type="OrthoDB" id="3514174at2"/>